<dbReference type="Gene3D" id="1.10.10.10">
    <property type="entry name" value="Winged helix-like DNA-binding domain superfamily/Winged helix DNA-binding domain"/>
    <property type="match status" value="1"/>
</dbReference>
<accession>A0ABW7ZFB0</accession>
<dbReference type="InterPro" id="IPR000847">
    <property type="entry name" value="LysR_HTH_N"/>
</dbReference>
<feature type="domain" description="HTH lysR-type" evidence="6">
    <location>
        <begin position="22"/>
        <end position="79"/>
    </location>
</feature>
<evidence type="ECO:0000256" key="3">
    <source>
        <dbReference type="ARBA" id="ARBA00023125"/>
    </source>
</evidence>
<evidence type="ECO:0000256" key="1">
    <source>
        <dbReference type="ARBA" id="ARBA00009437"/>
    </source>
</evidence>
<evidence type="ECO:0000313" key="7">
    <source>
        <dbReference type="EMBL" id="MFI7261547.1"/>
    </source>
</evidence>
<dbReference type="PANTHER" id="PTHR30346">
    <property type="entry name" value="TRANSCRIPTIONAL DUAL REGULATOR HCAR-RELATED"/>
    <property type="match status" value="1"/>
</dbReference>
<comment type="caution">
    <text evidence="7">The sequence shown here is derived from an EMBL/GenBank/DDBJ whole genome shotgun (WGS) entry which is preliminary data.</text>
</comment>
<reference evidence="7 8" key="1">
    <citation type="submission" date="2024-10" db="EMBL/GenBank/DDBJ databases">
        <title>The Natural Products Discovery Center: Release of the First 8490 Sequenced Strains for Exploring Actinobacteria Biosynthetic Diversity.</title>
        <authorList>
            <person name="Kalkreuter E."/>
            <person name="Kautsar S.A."/>
            <person name="Yang D."/>
            <person name="Bader C.D."/>
            <person name="Teijaro C.N."/>
            <person name="Fluegel L."/>
            <person name="Davis C.M."/>
            <person name="Simpson J.R."/>
            <person name="Lauterbach L."/>
            <person name="Steele A.D."/>
            <person name="Gui C."/>
            <person name="Meng S."/>
            <person name="Li G."/>
            <person name="Viehrig K."/>
            <person name="Ye F."/>
            <person name="Su P."/>
            <person name="Kiefer A.F."/>
            <person name="Nichols A."/>
            <person name="Cepeda A.J."/>
            <person name="Yan W."/>
            <person name="Fan B."/>
            <person name="Jiang Y."/>
            <person name="Adhikari A."/>
            <person name="Zheng C.-J."/>
            <person name="Schuster L."/>
            <person name="Cowan T.M."/>
            <person name="Smanski M.J."/>
            <person name="Chevrette M.G."/>
            <person name="De Carvalho L.P.S."/>
            <person name="Shen B."/>
        </authorList>
    </citation>
    <scope>NUCLEOTIDE SEQUENCE [LARGE SCALE GENOMIC DNA]</scope>
    <source>
        <strain evidence="7 8">NPDC049845</strain>
    </source>
</reference>
<sequence>MTHDDPKIGPHPWARGNGLARINWGDLTAFRAVAEELNFTRAAASLHIRQPALSVRIRRLEEALGVRLLERSTRVTTLTAAGLVLAEWIDRTARSWEEAQQEMTGSTVEPSEPASPPRPLTARLDVSAPEPRRMLRPLVQGVGRVRWTCGTAPSPEVLADRLRAGQAQLGLWYRMPFTDSLDLRGLETALIAESPLAVELPAGHRLAAGSSVELADLADEMWAGGATEHERALLERTCAELGGFRPQVVPTSDDAGEIQRMVAAGRAVAFAGPLTPSGQAVVRRPIRGALACAAYLSWPATTPAELAQRVLVTMRRAAETVAEQPARHRLAIVQRLPYRGRSTGQRYAATS</sequence>
<dbReference type="RefSeq" id="WP_396754238.1">
    <property type="nucleotide sequence ID" value="NZ_JBITLA010000002.1"/>
</dbReference>
<dbReference type="Proteomes" id="UP001612812">
    <property type="component" value="Unassembled WGS sequence"/>
</dbReference>
<evidence type="ECO:0000313" key="8">
    <source>
        <dbReference type="Proteomes" id="UP001612812"/>
    </source>
</evidence>
<evidence type="ECO:0000256" key="4">
    <source>
        <dbReference type="ARBA" id="ARBA00023163"/>
    </source>
</evidence>
<keyword evidence="2" id="KW-0805">Transcription regulation</keyword>
<organism evidence="7 8">
    <name type="scientific">Micromonospora maritima</name>
    <dbReference type="NCBI Taxonomy" id="986711"/>
    <lineage>
        <taxon>Bacteria</taxon>
        <taxon>Bacillati</taxon>
        <taxon>Actinomycetota</taxon>
        <taxon>Actinomycetes</taxon>
        <taxon>Micromonosporales</taxon>
        <taxon>Micromonosporaceae</taxon>
        <taxon>Micromonospora</taxon>
    </lineage>
</organism>
<evidence type="ECO:0000256" key="5">
    <source>
        <dbReference type="SAM" id="MobiDB-lite"/>
    </source>
</evidence>
<keyword evidence="8" id="KW-1185">Reference proteome</keyword>
<dbReference type="SUPFAM" id="SSF53850">
    <property type="entry name" value="Periplasmic binding protein-like II"/>
    <property type="match status" value="1"/>
</dbReference>
<dbReference type="PROSITE" id="PS50931">
    <property type="entry name" value="HTH_LYSR"/>
    <property type="match status" value="1"/>
</dbReference>
<dbReference type="InterPro" id="IPR005119">
    <property type="entry name" value="LysR_subst-bd"/>
</dbReference>
<proteinExistence type="inferred from homology"/>
<keyword evidence="4" id="KW-0804">Transcription</keyword>
<dbReference type="Pfam" id="PF00126">
    <property type="entry name" value="HTH_1"/>
    <property type="match status" value="1"/>
</dbReference>
<dbReference type="Pfam" id="PF03466">
    <property type="entry name" value="LysR_substrate"/>
    <property type="match status" value="1"/>
</dbReference>
<dbReference type="InterPro" id="IPR036388">
    <property type="entry name" value="WH-like_DNA-bd_sf"/>
</dbReference>
<dbReference type="Gene3D" id="3.40.190.10">
    <property type="entry name" value="Periplasmic binding protein-like II"/>
    <property type="match status" value="2"/>
</dbReference>
<evidence type="ECO:0000256" key="2">
    <source>
        <dbReference type="ARBA" id="ARBA00023015"/>
    </source>
</evidence>
<dbReference type="SUPFAM" id="SSF46785">
    <property type="entry name" value="Winged helix' DNA-binding domain"/>
    <property type="match status" value="1"/>
</dbReference>
<dbReference type="EMBL" id="JBITLE010000001">
    <property type="protein sequence ID" value="MFI7261547.1"/>
    <property type="molecule type" value="Genomic_DNA"/>
</dbReference>
<name>A0ABW7ZFB0_9ACTN</name>
<feature type="region of interest" description="Disordered" evidence="5">
    <location>
        <begin position="99"/>
        <end position="127"/>
    </location>
</feature>
<gene>
    <name evidence="7" type="ORF">ACIBP4_04450</name>
</gene>
<protein>
    <submittedName>
        <fullName evidence="7">LysR family transcriptional regulator</fullName>
    </submittedName>
</protein>
<dbReference type="InterPro" id="IPR036390">
    <property type="entry name" value="WH_DNA-bd_sf"/>
</dbReference>
<dbReference type="PANTHER" id="PTHR30346:SF29">
    <property type="entry name" value="LYSR SUBSTRATE-BINDING"/>
    <property type="match status" value="1"/>
</dbReference>
<evidence type="ECO:0000259" key="6">
    <source>
        <dbReference type="PROSITE" id="PS50931"/>
    </source>
</evidence>
<comment type="similarity">
    <text evidence="1">Belongs to the LysR transcriptional regulatory family.</text>
</comment>
<keyword evidence="3" id="KW-0238">DNA-binding</keyword>
<dbReference type="PRINTS" id="PR00039">
    <property type="entry name" value="HTHLYSR"/>
</dbReference>